<dbReference type="SUPFAM" id="SSF48452">
    <property type="entry name" value="TPR-like"/>
    <property type="match status" value="1"/>
</dbReference>
<keyword evidence="1" id="KW-0547">Nucleotide-binding</keyword>
<accession>A0ABP5F750</accession>
<evidence type="ECO:0000313" key="5">
    <source>
        <dbReference type="Proteomes" id="UP001500751"/>
    </source>
</evidence>
<feature type="domain" description="HTH luxR-type" evidence="3">
    <location>
        <begin position="872"/>
        <end position="934"/>
    </location>
</feature>
<dbReference type="Gene3D" id="3.40.50.300">
    <property type="entry name" value="P-loop containing nucleotide triphosphate hydrolases"/>
    <property type="match status" value="1"/>
</dbReference>
<gene>
    <name evidence="4" type="ORF">GCM10009839_09480</name>
</gene>
<protein>
    <submittedName>
        <fullName evidence="4">LuxR family transcriptional regulator</fullName>
    </submittedName>
</protein>
<dbReference type="CDD" id="cd06170">
    <property type="entry name" value="LuxR_C_like"/>
    <property type="match status" value="1"/>
</dbReference>
<dbReference type="Pfam" id="PF13191">
    <property type="entry name" value="AAA_16"/>
    <property type="match status" value="1"/>
</dbReference>
<organism evidence="4 5">
    <name type="scientific">Catenulispora yoronensis</name>
    <dbReference type="NCBI Taxonomy" id="450799"/>
    <lineage>
        <taxon>Bacteria</taxon>
        <taxon>Bacillati</taxon>
        <taxon>Actinomycetota</taxon>
        <taxon>Actinomycetes</taxon>
        <taxon>Catenulisporales</taxon>
        <taxon>Catenulisporaceae</taxon>
        <taxon>Catenulispora</taxon>
    </lineage>
</organism>
<dbReference type="InterPro" id="IPR027417">
    <property type="entry name" value="P-loop_NTPase"/>
</dbReference>
<reference evidence="5" key="1">
    <citation type="journal article" date="2019" name="Int. J. Syst. Evol. Microbiol.">
        <title>The Global Catalogue of Microorganisms (GCM) 10K type strain sequencing project: providing services to taxonomists for standard genome sequencing and annotation.</title>
        <authorList>
            <consortium name="The Broad Institute Genomics Platform"/>
            <consortium name="The Broad Institute Genome Sequencing Center for Infectious Disease"/>
            <person name="Wu L."/>
            <person name="Ma J."/>
        </authorList>
    </citation>
    <scope>NUCLEOTIDE SEQUENCE [LARGE SCALE GENOMIC DNA]</scope>
    <source>
        <strain evidence="5">JCM 16014</strain>
    </source>
</reference>
<dbReference type="Proteomes" id="UP001500751">
    <property type="component" value="Unassembled WGS sequence"/>
</dbReference>
<dbReference type="Gene3D" id="1.10.10.10">
    <property type="entry name" value="Winged helix-like DNA-binding domain superfamily/Winged helix DNA-binding domain"/>
    <property type="match status" value="1"/>
</dbReference>
<keyword evidence="2" id="KW-0067">ATP-binding</keyword>
<dbReference type="EMBL" id="BAAAQN010000004">
    <property type="protein sequence ID" value="GAA2016124.1"/>
    <property type="molecule type" value="Genomic_DNA"/>
</dbReference>
<evidence type="ECO:0000313" key="4">
    <source>
        <dbReference type="EMBL" id="GAA2016124.1"/>
    </source>
</evidence>
<dbReference type="PANTHER" id="PTHR16305:SF35">
    <property type="entry name" value="TRANSCRIPTIONAL ACTIVATOR DOMAIN"/>
    <property type="match status" value="1"/>
</dbReference>
<dbReference type="InterPro" id="IPR041664">
    <property type="entry name" value="AAA_16"/>
</dbReference>
<dbReference type="Pfam" id="PF00196">
    <property type="entry name" value="GerE"/>
    <property type="match status" value="1"/>
</dbReference>
<dbReference type="RefSeq" id="WP_344664242.1">
    <property type="nucleotide sequence ID" value="NZ_BAAAQN010000004.1"/>
</dbReference>
<evidence type="ECO:0000256" key="1">
    <source>
        <dbReference type="ARBA" id="ARBA00022741"/>
    </source>
</evidence>
<comment type="caution">
    <text evidence="4">The sequence shown here is derived from an EMBL/GenBank/DDBJ whole genome shotgun (WGS) entry which is preliminary data.</text>
</comment>
<sequence>MQSAARPESPRTADATVYSRDAELAAVRGLLAAPEAGARALVLVGEAGIGKTTLWTAGVEAARAAGWTVLTARGAPEESGLSFAGLMDLMEQLPDSRFAALPQIQRAAVEAALLRAAPTASIGPLEVGAGTLAVLRGLCQERPVLVAVDDLQWLDEPTTDALWFAVRRLGTSALRILTAYRTAGVADDESYVRKYIAADDIPLENVERLTVGPLGSEPIRRLIRDRYQAVLPLGAADRIAEQTGGNPFWALEVGAALAAEPGVGRARAVAASELPIPASLSALVRRRLGSLEPEVHEVLLTVAMLDQPTIALARRVLAPSVAAPDAAIDRAVASGVVAALSGRLRVAHPLLGAAVADAAPPLARGALHRRLPEVVEDPELRARHVLRAWQGEPDADIAAYLEAGSASAAARGAVRSAAELAERAADCTPITDREDRCRRLRVAGELHLRAGDYQQARTCAEAVWRTGVEDRRRALPVLVEAMWWAEGRHQAEGFVAPLAANTELDAHTRAVVLALAADVGDGLGTPRAELARRSLELFDQVGAEADGAALATALLYSALADLEAGRGIAFEQMNRIGELQRELPYVVSSNRADNVMAAWYKDVDDLDRSRVALLAAIAANQDLGDEPMLVSLYGHLALTEVWAGRPAAARDALDRGIPLISAEAGKPVGMTAAESTLTLFADSIGTTRPRIDSLPAGGVMVASLIGLAALLDGDDEAVVEVLGAALAKARQAGVREPGRRGRFEGNLGQALVNLGRLEEARDISADLIELGTRNHRPTLLGIGHRIDGFAFGAEGDLDAAAQSLEAAVEAHRDSQFPVELGRSLLALGQIQRRRKDRPQAGEALRAALECFEAAGAVPFADLARAELGKGRRGTGGETLTPTEQQVADLVAAGHTNREVAARLFISIRTVETHLAAVYRKLGVRSRSELAARHR</sequence>
<dbReference type="InterPro" id="IPR016032">
    <property type="entry name" value="Sig_transdc_resp-reg_C-effctor"/>
</dbReference>
<evidence type="ECO:0000259" key="3">
    <source>
        <dbReference type="PROSITE" id="PS50043"/>
    </source>
</evidence>
<dbReference type="SMART" id="SM00421">
    <property type="entry name" value="HTH_LUXR"/>
    <property type="match status" value="1"/>
</dbReference>
<proteinExistence type="predicted"/>
<dbReference type="InterPro" id="IPR000792">
    <property type="entry name" value="Tscrpt_reg_LuxR_C"/>
</dbReference>
<dbReference type="InterPro" id="IPR011990">
    <property type="entry name" value="TPR-like_helical_dom_sf"/>
</dbReference>
<dbReference type="SUPFAM" id="SSF46894">
    <property type="entry name" value="C-terminal effector domain of the bipartite response regulators"/>
    <property type="match status" value="1"/>
</dbReference>
<dbReference type="PROSITE" id="PS00622">
    <property type="entry name" value="HTH_LUXR_1"/>
    <property type="match status" value="1"/>
</dbReference>
<dbReference type="SUPFAM" id="SSF52540">
    <property type="entry name" value="P-loop containing nucleoside triphosphate hydrolases"/>
    <property type="match status" value="1"/>
</dbReference>
<dbReference type="PANTHER" id="PTHR16305">
    <property type="entry name" value="TESTICULAR SOLUBLE ADENYLYL CYCLASE"/>
    <property type="match status" value="1"/>
</dbReference>
<keyword evidence="5" id="KW-1185">Reference proteome</keyword>
<name>A0ABP5F750_9ACTN</name>
<dbReference type="PRINTS" id="PR00038">
    <property type="entry name" value="HTHLUXR"/>
</dbReference>
<evidence type="ECO:0000256" key="2">
    <source>
        <dbReference type="ARBA" id="ARBA00022840"/>
    </source>
</evidence>
<dbReference type="PROSITE" id="PS50043">
    <property type="entry name" value="HTH_LUXR_2"/>
    <property type="match status" value="1"/>
</dbReference>
<dbReference type="Gene3D" id="1.25.40.10">
    <property type="entry name" value="Tetratricopeptide repeat domain"/>
    <property type="match status" value="1"/>
</dbReference>
<dbReference type="InterPro" id="IPR036388">
    <property type="entry name" value="WH-like_DNA-bd_sf"/>
</dbReference>